<evidence type="ECO:0000313" key="1">
    <source>
        <dbReference type="EMBL" id="CAD8305074.1"/>
    </source>
</evidence>
<gene>
    <name evidence="1" type="ORF">TDUB1175_LOCUS7228</name>
</gene>
<protein>
    <submittedName>
        <fullName evidence="1">Uncharacterized protein</fullName>
    </submittedName>
</protein>
<name>A0A7R9Z539_9STRA</name>
<organism evidence="1">
    <name type="scientific">Pseudictyota dubia</name>
    <dbReference type="NCBI Taxonomy" id="2749911"/>
    <lineage>
        <taxon>Eukaryota</taxon>
        <taxon>Sar</taxon>
        <taxon>Stramenopiles</taxon>
        <taxon>Ochrophyta</taxon>
        <taxon>Bacillariophyta</taxon>
        <taxon>Mediophyceae</taxon>
        <taxon>Biddulphiophycidae</taxon>
        <taxon>Eupodiscales</taxon>
        <taxon>Odontellaceae</taxon>
        <taxon>Pseudictyota</taxon>
    </lineage>
</organism>
<sequence>MGQSTRIVAIFVLCTTGKSLHAARLRDDDQSLTREHKDRSQAIRLPFAPASGLFSSEEDLHQNVMGELDVGDVHLTSTVAFDPYGEGARDHIHHHGHVRSLQTVDDDCAGIPSQFQHTVYIALDDPNGKLDSALEIEIFNTELQYTLNVCAGKCVTVEQVDFLFQWFFADRKRRRRKGRKWWNKAVIKAWAKGSCFQCKQGADAQIIADSMTRIRKLGGAAETGERRLQQSCGDILKRRLQRHGLEAFECVTVAELSLVDPRCELEDFIDDLEELDELRRLVEDP</sequence>
<dbReference type="EMBL" id="HBED01014569">
    <property type="protein sequence ID" value="CAD8305074.1"/>
    <property type="molecule type" value="Transcribed_RNA"/>
</dbReference>
<accession>A0A7R9Z539</accession>
<reference evidence="1" key="1">
    <citation type="submission" date="2021-01" db="EMBL/GenBank/DDBJ databases">
        <authorList>
            <person name="Corre E."/>
            <person name="Pelletier E."/>
            <person name="Niang G."/>
            <person name="Scheremetjew M."/>
            <person name="Finn R."/>
            <person name="Kale V."/>
            <person name="Holt S."/>
            <person name="Cochrane G."/>
            <person name="Meng A."/>
            <person name="Brown T."/>
            <person name="Cohen L."/>
        </authorList>
    </citation>
    <scope>NUCLEOTIDE SEQUENCE</scope>
    <source>
        <strain evidence="1">CCMP147</strain>
    </source>
</reference>
<proteinExistence type="predicted"/>
<dbReference type="AlphaFoldDB" id="A0A7R9Z539"/>